<keyword evidence="1 9" id="KW-0004">4Fe-4S</keyword>
<dbReference type="GO" id="GO:0051539">
    <property type="term" value="F:4 iron, 4 sulfur cluster binding"/>
    <property type="evidence" value="ECO:0007669"/>
    <property type="project" value="UniProtKB-KW"/>
</dbReference>
<evidence type="ECO:0000313" key="11">
    <source>
        <dbReference type="EMBL" id="MBB6466064.1"/>
    </source>
</evidence>
<dbReference type="PANTHER" id="PTHR30002:SF4">
    <property type="entry name" value="EPOXYQUEUOSINE REDUCTASE"/>
    <property type="match status" value="1"/>
</dbReference>
<dbReference type="NCBIfam" id="TIGR00276">
    <property type="entry name" value="tRNA epoxyqueuosine(34) reductase QueG"/>
    <property type="match status" value="1"/>
</dbReference>
<feature type="binding site" evidence="9">
    <location>
        <position position="245"/>
    </location>
    <ligand>
        <name>[4Fe-4S] cluster</name>
        <dbReference type="ChEBI" id="CHEBI:49883"/>
        <label>2</label>
    </ligand>
</feature>
<keyword evidence="14" id="KW-1185">Reference proteome</keyword>
<feature type="binding site" evidence="9">
    <location>
        <position position="195"/>
    </location>
    <ligand>
        <name>[4Fe-4S] cluster</name>
        <dbReference type="ChEBI" id="CHEBI:49883"/>
        <label>1</label>
    </ligand>
</feature>
<keyword evidence="7 9" id="KW-0408">Iron</keyword>
<feature type="binding site" evidence="9">
    <location>
        <position position="198"/>
    </location>
    <ligand>
        <name>[4Fe-4S] cluster</name>
        <dbReference type="ChEBI" id="CHEBI:49883"/>
        <label>1</label>
    </ligand>
</feature>
<keyword evidence="9" id="KW-0846">Cobalamin</keyword>
<dbReference type="PROSITE" id="PS51379">
    <property type="entry name" value="4FE4S_FER_2"/>
    <property type="match status" value="1"/>
</dbReference>
<protein>
    <recommendedName>
        <fullName evidence="9">Epoxyqueuosine reductase</fullName>
        <ecNumber evidence="9">1.17.99.6</ecNumber>
    </recommendedName>
    <alternativeName>
        <fullName evidence="9">Queuosine biosynthesis protein QueG</fullName>
    </alternativeName>
</protein>
<feature type="domain" description="4Fe-4S ferredoxin-type" evidence="10">
    <location>
        <begin position="183"/>
        <end position="212"/>
    </location>
</feature>
<dbReference type="AlphaFoldDB" id="A0A8E1WDR2"/>
<evidence type="ECO:0000256" key="7">
    <source>
        <dbReference type="ARBA" id="ARBA00023004"/>
    </source>
</evidence>
<dbReference type="EC" id="1.17.99.6" evidence="9"/>
<feature type="active site" description="Proton donor" evidence="9">
    <location>
        <position position="138"/>
    </location>
</feature>
<dbReference type="HAMAP" id="MF_00916">
    <property type="entry name" value="QueG"/>
    <property type="match status" value="1"/>
</dbReference>
<dbReference type="InterPro" id="IPR017896">
    <property type="entry name" value="4Fe4S_Fe-S-bd"/>
</dbReference>
<gene>
    <name evidence="9 12" type="primary">queG</name>
    <name evidence="11" type="ORF">HNQ96_001922</name>
    <name evidence="12" type="ORF">IHE39_08065</name>
</gene>
<accession>A0A8E1WDR2</accession>
<comment type="pathway">
    <text evidence="9">tRNA modification; tRNA-queuosine biosynthesis.</text>
</comment>
<dbReference type="SUPFAM" id="SSF46548">
    <property type="entry name" value="alpha-helical ferredoxin"/>
    <property type="match status" value="1"/>
</dbReference>
<dbReference type="Gene3D" id="3.30.70.20">
    <property type="match status" value="1"/>
</dbReference>
<dbReference type="InterPro" id="IPR013542">
    <property type="entry name" value="QueG_DUF1730"/>
</dbReference>
<feature type="binding site" evidence="9">
    <location>
        <position position="248"/>
    </location>
    <ligand>
        <name>[4Fe-4S] cluster</name>
        <dbReference type="ChEBI" id="CHEBI:49883"/>
        <label>2</label>
    </ligand>
</feature>
<dbReference type="GO" id="GO:0031419">
    <property type="term" value="F:cobalamin binding"/>
    <property type="evidence" value="ECO:0007669"/>
    <property type="project" value="UniProtKB-KW"/>
</dbReference>
<evidence type="ECO:0000256" key="1">
    <source>
        <dbReference type="ARBA" id="ARBA00022485"/>
    </source>
</evidence>
<evidence type="ECO:0000313" key="14">
    <source>
        <dbReference type="Proteomes" id="UP000598227"/>
    </source>
</evidence>
<feature type="binding site" evidence="9">
    <location>
        <position position="252"/>
    </location>
    <ligand>
        <name>[4Fe-4S] cluster</name>
        <dbReference type="ChEBI" id="CHEBI:49883"/>
        <label>1</label>
    </ligand>
</feature>
<dbReference type="PANTHER" id="PTHR30002">
    <property type="entry name" value="EPOXYQUEUOSINE REDUCTASE"/>
    <property type="match status" value="1"/>
</dbReference>
<comment type="caution">
    <text evidence="11">The sequence shown here is derived from an EMBL/GenBank/DDBJ whole genome shotgun (WGS) entry which is preliminary data.</text>
</comment>
<organism evidence="11 13">
    <name type="scientific">Aminobacter carboxidus</name>
    <dbReference type="NCBI Taxonomy" id="376165"/>
    <lineage>
        <taxon>Bacteria</taxon>
        <taxon>Pseudomonadati</taxon>
        <taxon>Pseudomonadota</taxon>
        <taxon>Alphaproteobacteria</taxon>
        <taxon>Hyphomicrobiales</taxon>
        <taxon>Phyllobacteriaceae</taxon>
        <taxon>Aminobacter</taxon>
    </lineage>
</organism>
<name>A0A8E1WDR2_9HYPH</name>
<feature type="binding site" evidence="9">
    <location>
        <position position="218"/>
    </location>
    <ligand>
        <name>[4Fe-4S] cluster</name>
        <dbReference type="ChEBI" id="CHEBI:49883"/>
        <label>2</label>
    </ligand>
</feature>
<comment type="similarity">
    <text evidence="9">Belongs to the QueG family.</text>
</comment>
<keyword evidence="4 9" id="KW-0479">Metal-binding</keyword>
<feature type="binding site" evidence="9">
    <location>
        <position position="202"/>
    </location>
    <ligand>
        <name>[4Fe-4S] cluster</name>
        <dbReference type="ChEBI" id="CHEBI:49883"/>
        <label>2</label>
    </ligand>
</feature>
<sequence length="387" mass="42234">MRTSISESALRQLIEREASRAGFAAVAVTRPDAIPLAPARLAQFVDEGLHGSMAWMAETLERRSEPSALWPEVRSIVVLAMNYGPDCDPRALQARPDRAAISVYARNRDYHDVMKGRLKEIAGKIVARAGGDVKVFVDTAPVMEKPLAEAAGLGWQGKHTNLVSREFGSWLFLGTIFTTAEIAPDDTEIDHCGSCRACLDACPTDAFPAPYRLDARRCISYLTIENKGPIPLEFRPKIGNRIYGCDDCLAACPWNKFAQAASEQKLAARDDLREPRLAELLSLDDATFRTFFSGSPVKRIGRDRFIRNVLVAAGNSADTTLTEPCGVLLSDASPLVRGAAVWAMSRLAGTEAFSALAQQALKVETEQDVIAEWQAALTQVEPSRTQA</sequence>
<reference evidence="11 13" key="1">
    <citation type="submission" date="2020-08" db="EMBL/GenBank/DDBJ databases">
        <title>Genomic Encyclopedia of Type Strains, Phase IV (KMG-IV): sequencing the most valuable type-strain genomes for metagenomic binning, comparative biology and taxonomic classification.</title>
        <authorList>
            <person name="Goeker M."/>
        </authorList>
    </citation>
    <scope>NUCLEOTIDE SEQUENCE [LARGE SCALE GENOMIC DNA]</scope>
    <source>
        <strain evidence="11 13">DSM 17454</strain>
    </source>
</reference>
<dbReference type="UniPathway" id="UPA00392"/>
<keyword evidence="8 9" id="KW-0411">Iron-sulfur</keyword>
<feature type="binding site" evidence="9">
    <location>
        <position position="192"/>
    </location>
    <ligand>
        <name>[4Fe-4S] cluster</name>
        <dbReference type="ChEBI" id="CHEBI:49883"/>
        <label>1</label>
    </ligand>
</feature>
<comment type="cofactor">
    <cofactor evidence="9">
        <name>cob(II)alamin</name>
        <dbReference type="ChEBI" id="CHEBI:16304"/>
    </cofactor>
</comment>
<keyword evidence="3 9" id="KW-0819">tRNA processing</keyword>
<evidence type="ECO:0000256" key="2">
    <source>
        <dbReference type="ARBA" id="ARBA00022490"/>
    </source>
</evidence>
<evidence type="ECO:0000256" key="8">
    <source>
        <dbReference type="ARBA" id="ARBA00023014"/>
    </source>
</evidence>
<feature type="binding site" evidence="9">
    <location>
        <position position="63"/>
    </location>
    <ligand>
        <name>cob(II)alamin</name>
        <dbReference type="ChEBI" id="CHEBI:16304"/>
    </ligand>
</feature>
<comment type="subcellular location">
    <subcellularLocation>
        <location evidence="9">Cytoplasm</location>
    </subcellularLocation>
</comment>
<keyword evidence="5 9" id="KW-0671">Queuosine biosynthesis</keyword>
<comment type="catalytic activity">
    <reaction evidence="9">
        <text>epoxyqueuosine(34) in tRNA + AH2 = queuosine(34) in tRNA + A + H2O</text>
        <dbReference type="Rhea" id="RHEA:32159"/>
        <dbReference type="Rhea" id="RHEA-COMP:18571"/>
        <dbReference type="Rhea" id="RHEA-COMP:18582"/>
        <dbReference type="ChEBI" id="CHEBI:13193"/>
        <dbReference type="ChEBI" id="CHEBI:15377"/>
        <dbReference type="ChEBI" id="CHEBI:17499"/>
        <dbReference type="ChEBI" id="CHEBI:194431"/>
        <dbReference type="ChEBI" id="CHEBI:194443"/>
        <dbReference type="EC" id="1.17.99.6"/>
    </reaction>
</comment>
<proteinExistence type="inferred from homology"/>
<comment type="caution">
    <text evidence="9">Lacks conserved residue(s) required for the propagation of feature annotation.</text>
</comment>
<keyword evidence="2 9" id="KW-0963">Cytoplasm</keyword>
<comment type="function">
    <text evidence="9">Catalyzes the conversion of epoxyqueuosine (oQ) to queuosine (Q), which is a hypermodified base found in the wobble positions of tRNA(Asp), tRNA(Asn), tRNA(His) and tRNA(Tyr).</text>
</comment>
<feature type="binding site" evidence="9">
    <location>
        <position position="138"/>
    </location>
    <ligand>
        <name>cob(II)alamin</name>
        <dbReference type="ChEBI" id="CHEBI:16304"/>
    </ligand>
</feature>
<evidence type="ECO:0000256" key="6">
    <source>
        <dbReference type="ARBA" id="ARBA00023002"/>
    </source>
</evidence>
<feature type="binding site" evidence="9">
    <location>
        <begin position="245"/>
        <end position="246"/>
    </location>
    <ligand>
        <name>cob(II)alamin</name>
        <dbReference type="ChEBI" id="CHEBI:16304"/>
    </ligand>
</feature>
<dbReference type="PROSITE" id="PS00198">
    <property type="entry name" value="4FE4S_FER_1"/>
    <property type="match status" value="1"/>
</dbReference>
<dbReference type="GO" id="GO:0008616">
    <property type="term" value="P:tRNA queuosine(34) biosynthetic process"/>
    <property type="evidence" value="ECO:0007669"/>
    <property type="project" value="UniProtKB-UniRule"/>
</dbReference>
<evidence type="ECO:0000256" key="5">
    <source>
        <dbReference type="ARBA" id="ARBA00022785"/>
    </source>
</evidence>
<dbReference type="GO" id="GO:0046872">
    <property type="term" value="F:metal ion binding"/>
    <property type="evidence" value="ECO:0007669"/>
    <property type="project" value="UniProtKB-KW"/>
</dbReference>
<dbReference type="Proteomes" id="UP000598227">
    <property type="component" value="Unassembled WGS sequence"/>
</dbReference>
<feature type="binding site" evidence="9">
    <location>
        <position position="173"/>
    </location>
    <ligand>
        <name>cob(II)alamin</name>
        <dbReference type="ChEBI" id="CHEBI:16304"/>
    </ligand>
</feature>
<evidence type="ECO:0000256" key="9">
    <source>
        <dbReference type="HAMAP-Rule" id="MF_00916"/>
    </source>
</evidence>
<dbReference type="Pfam" id="PF08331">
    <property type="entry name" value="QueG_DUF1730"/>
    <property type="match status" value="1"/>
</dbReference>
<keyword evidence="9" id="KW-0170">Cobalt</keyword>
<dbReference type="EMBL" id="JACZEP010000002">
    <property type="protein sequence ID" value="MBE1204237.1"/>
    <property type="molecule type" value="Genomic_DNA"/>
</dbReference>
<dbReference type="GO" id="GO:0052693">
    <property type="term" value="F:epoxyqueuosine reductase activity"/>
    <property type="evidence" value="ECO:0007669"/>
    <property type="project" value="UniProtKB-UniRule"/>
</dbReference>
<reference evidence="12 14" key="2">
    <citation type="submission" date="2020-09" db="EMBL/GenBank/DDBJ databases">
        <title>Draft Genome Sequence of Aminobacter carboxidus type strain DSM 1086, a soil Gram-negative carboxydobacterium.</title>
        <authorList>
            <person name="Turrini P."/>
            <person name="Tescari M."/>
            <person name="Artuso I."/>
            <person name="Lugli G.A."/>
            <person name="Frangipani E."/>
            <person name="Ventura M."/>
            <person name="Visca P."/>
        </authorList>
    </citation>
    <scope>NUCLEOTIDE SEQUENCE [LARGE SCALE GENOMIC DNA]</scope>
    <source>
        <strain evidence="12 14">DSM 1086</strain>
    </source>
</reference>
<evidence type="ECO:0000259" key="10">
    <source>
        <dbReference type="PROSITE" id="PS51379"/>
    </source>
</evidence>
<comment type="cofactor">
    <cofactor evidence="9">
        <name>[4Fe-4S] cluster</name>
        <dbReference type="ChEBI" id="CHEBI:49883"/>
    </cofactor>
    <text evidence="9">Binds 2 [4Fe-4S] clusters per monomer.</text>
</comment>
<feature type="binding site" evidence="9">
    <location>
        <position position="227"/>
    </location>
    <ligand>
        <name>tRNA</name>
        <dbReference type="ChEBI" id="CHEBI:17843"/>
    </ligand>
</feature>
<keyword evidence="6 9" id="KW-0560">Oxidoreductase</keyword>
<dbReference type="GO" id="GO:0005737">
    <property type="term" value="C:cytoplasm"/>
    <property type="evidence" value="ECO:0007669"/>
    <property type="project" value="UniProtKB-SubCell"/>
</dbReference>
<comment type="subunit">
    <text evidence="9">Monomer.</text>
</comment>
<dbReference type="RefSeq" id="WP_184768495.1">
    <property type="nucleotide sequence ID" value="NZ_JACHGI010000002.1"/>
</dbReference>
<evidence type="ECO:0000256" key="3">
    <source>
        <dbReference type="ARBA" id="ARBA00022694"/>
    </source>
</evidence>
<dbReference type="Proteomes" id="UP000532373">
    <property type="component" value="Unassembled WGS sequence"/>
</dbReference>
<evidence type="ECO:0000256" key="4">
    <source>
        <dbReference type="ARBA" id="ARBA00022723"/>
    </source>
</evidence>
<dbReference type="EMBL" id="JACHGI010000002">
    <property type="protein sequence ID" value="MBB6466064.1"/>
    <property type="molecule type" value="Genomic_DNA"/>
</dbReference>
<feature type="binding site" evidence="9">
    <location>
        <position position="162"/>
    </location>
    <ligand>
        <name>cob(II)alamin</name>
        <dbReference type="ChEBI" id="CHEBI:16304"/>
    </ligand>
</feature>
<feature type="binding site" evidence="9">
    <location>
        <position position="220"/>
    </location>
    <ligand>
        <name>cob(II)alamin</name>
        <dbReference type="ChEBI" id="CHEBI:16304"/>
    </ligand>
</feature>
<evidence type="ECO:0000313" key="12">
    <source>
        <dbReference type="EMBL" id="MBE1204237.1"/>
    </source>
</evidence>
<dbReference type="Pfam" id="PF13484">
    <property type="entry name" value="Fer4_16"/>
    <property type="match status" value="1"/>
</dbReference>
<evidence type="ECO:0000313" key="13">
    <source>
        <dbReference type="Proteomes" id="UP000532373"/>
    </source>
</evidence>
<dbReference type="InterPro" id="IPR017900">
    <property type="entry name" value="4Fe4S_Fe_S_CS"/>
</dbReference>
<dbReference type="InterPro" id="IPR004453">
    <property type="entry name" value="QueG"/>
</dbReference>